<evidence type="ECO:0000313" key="4">
    <source>
        <dbReference type="Proteomes" id="UP001341297"/>
    </source>
</evidence>
<reference evidence="2 4" key="3">
    <citation type="submission" date="2023-03" db="EMBL/GenBank/DDBJ databases">
        <title>Agriculturally important microbes genome sequencing.</title>
        <authorList>
            <person name="Dunlap C."/>
        </authorList>
    </citation>
    <scope>NUCLEOTIDE SEQUENCE [LARGE SCALE GENOMIC DNA]</scope>
    <source>
        <strain evidence="2 4">CBP-3203</strain>
    </source>
</reference>
<protein>
    <submittedName>
        <fullName evidence="2">DUF6022 family protein</fullName>
    </submittedName>
</protein>
<evidence type="ECO:0000313" key="2">
    <source>
        <dbReference type="EMBL" id="MEC0485942.1"/>
    </source>
</evidence>
<keyword evidence="4" id="KW-1185">Reference proteome</keyword>
<gene>
    <name evidence="1" type="ORF">AB447_203725</name>
    <name evidence="2" type="ORF">P8828_14040</name>
</gene>
<proteinExistence type="predicted"/>
<evidence type="ECO:0000313" key="3">
    <source>
        <dbReference type="Proteomes" id="UP000036168"/>
    </source>
</evidence>
<reference evidence="1 3" key="1">
    <citation type="journal article" date="2015" name="Int. J. Syst. Evol. Microbiol.">
        <title>Bacillus glycinifermentans sp. nov., isolated from fermented soybean paste.</title>
        <authorList>
            <person name="Kim S.J."/>
            <person name="Dunlap C.A."/>
            <person name="Kwon S.W."/>
            <person name="Rooney A.P."/>
        </authorList>
    </citation>
    <scope>NUCLEOTIDE SEQUENCE [LARGE SCALE GENOMIC DNA]</scope>
    <source>
        <strain evidence="1 3">GO-13</strain>
    </source>
</reference>
<dbReference type="Pfam" id="PF19486">
    <property type="entry name" value="DUF6022"/>
    <property type="match status" value="1"/>
</dbReference>
<accession>A0A0J6ELB8</accession>
<dbReference type="PATRIC" id="fig|1664069.3.peg.1339"/>
<dbReference type="InterPro" id="IPR046064">
    <property type="entry name" value="DUF6022"/>
</dbReference>
<name>A0A0J6ELB8_9BACI</name>
<reference evidence="1" key="2">
    <citation type="submission" date="2015-10" db="EMBL/GenBank/DDBJ databases">
        <authorList>
            <person name="Gilbert D.G."/>
        </authorList>
    </citation>
    <scope>NUCLEOTIDE SEQUENCE</scope>
    <source>
        <strain evidence="1">GO-13</strain>
    </source>
</reference>
<comment type="caution">
    <text evidence="1">The sequence shown here is derived from an EMBL/GenBank/DDBJ whole genome shotgun (WGS) entry which is preliminary data.</text>
</comment>
<dbReference type="RefSeq" id="WP_048353310.1">
    <property type="nucleotide sequence ID" value="NZ_CP023481.1"/>
</dbReference>
<dbReference type="Proteomes" id="UP001341297">
    <property type="component" value="Unassembled WGS sequence"/>
</dbReference>
<evidence type="ECO:0000313" key="1">
    <source>
        <dbReference type="EMBL" id="KRT94408.1"/>
    </source>
</evidence>
<dbReference type="Proteomes" id="UP000036168">
    <property type="component" value="Unassembled WGS sequence"/>
</dbReference>
<dbReference type="EMBL" id="LECW02000012">
    <property type="protein sequence ID" value="KRT94408.1"/>
    <property type="molecule type" value="Genomic_DNA"/>
</dbReference>
<accession>A0A0J6E5R7</accession>
<organism evidence="1 3">
    <name type="scientific">Bacillus glycinifermentans</name>
    <dbReference type="NCBI Taxonomy" id="1664069"/>
    <lineage>
        <taxon>Bacteria</taxon>
        <taxon>Bacillati</taxon>
        <taxon>Bacillota</taxon>
        <taxon>Bacilli</taxon>
        <taxon>Bacillales</taxon>
        <taxon>Bacillaceae</taxon>
        <taxon>Bacillus</taxon>
    </lineage>
</organism>
<dbReference type="OrthoDB" id="2916119at2"/>
<sequence length="159" mass="18697">MDFWQDMSIEEIGEQMQRFVSHNWKKTLHDHYEELTKAFPELEDSTYGLYLDKLMPPAFESLEACGFKTTHDTKKSDFLIGKSLNFRHSIEKWGTEEQRSRVFWIVVRDRQNNPIGTLLFDFFHSHAGFNVPKAPKISVIRETERGNIVEAVKRMKETG</sequence>
<dbReference type="AlphaFoldDB" id="A0A0J6ELB8"/>
<dbReference type="EMBL" id="JARRTL010000011">
    <property type="protein sequence ID" value="MEC0485942.1"/>
    <property type="molecule type" value="Genomic_DNA"/>
</dbReference>